<sequence length="163" mass="18273">MKHILKLRYLSLLASICSFAGSAFLFYLGAFKTYKAISNFFHQTPPPEHFSHLADGERALVGIVEAVDTFLFALVLLIFAVGIIRIFILEPDAEEEHNGAKPWWHVGNTTELKATLLEIIVVMLAVIFLKVILIDQINWELLVIPIGAAILAGVYWIFRKAGH</sequence>
<reference evidence="2 3" key="1">
    <citation type="submission" date="2018-07" db="EMBL/GenBank/DDBJ databases">
        <title>Genomic Encyclopedia of Type Strains, Phase III (KMG-III): the genomes of soil and plant-associated and newly described type strains.</title>
        <authorList>
            <person name="Whitman W."/>
        </authorList>
    </citation>
    <scope>NUCLEOTIDE SEQUENCE [LARGE SCALE GENOMIC DNA]</scope>
    <source>
        <strain evidence="2 3">CECT 8488</strain>
    </source>
</reference>
<dbReference type="EMBL" id="QRDW01000001">
    <property type="protein sequence ID" value="RED54312.1"/>
    <property type="molecule type" value="Genomic_DNA"/>
</dbReference>
<evidence type="ECO:0000313" key="2">
    <source>
        <dbReference type="EMBL" id="RED54312.1"/>
    </source>
</evidence>
<organism evidence="2 3">
    <name type="scientific">Aestuariispira insulae</name>
    <dbReference type="NCBI Taxonomy" id="1461337"/>
    <lineage>
        <taxon>Bacteria</taxon>
        <taxon>Pseudomonadati</taxon>
        <taxon>Pseudomonadota</taxon>
        <taxon>Alphaproteobacteria</taxon>
        <taxon>Rhodospirillales</taxon>
        <taxon>Kiloniellaceae</taxon>
        <taxon>Aestuariispira</taxon>
    </lineage>
</organism>
<evidence type="ECO:0000256" key="1">
    <source>
        <dbReference type="SAM" id="Phobius"/>
    </source>
</evidence>
<keyword evidence="1" id="KW-0812">Transmembrane</keyword>
<keyword evidence="1" id="KW-0472">Membrane</keyword>
<gene>
    <name evidence="2" type="ORF">DFP90_1011115</name>
</gene>
<dbReference type="PANTHER" id="PTHR31721:SF4">
    <property type="entry name" value="OS06G0710300 PROTEIN"/>
    <property type="match status" value="1"/>
</dbReference>
<feature type="transmembrane region" description="Helical" evidence="1">
    <location>
        <begin position="12"/>
        <end position="31"/>
    </location>
</feature>
<feature type="transmembrane region" description="Helical" evidence="1">
    <location>
        <begin position="114"/>
        <end position="133"/>
    </location>
</feature>
<feature type="transmembrane region" description="Helical" evidence="1">
    <location>
        <begin position="70"/>
        <end position="88"/>
    </location>
</feature>
<proteinExistence type="predicted"/>
<dbReference type="Proteomes" id="UP000256845">
    <property type="component" value="Unassembled WGS sequence"/>
</dbReference>
<comment type="caution">
    <text evidence="2">The sequence shown here is derived from an EMBL/GenBank/DDBJ whole genome shotgun (WGS) entry which is preliminary data.</text>
</comment>
<evidence type="ECO:0000313" key="3">
    <source>
        <dbReference type="Proteomes" id="UP000256845"/>
    </source>
</evidence>
<accession>A0A3D9HXT2</accession>
<dbReference type="Pfam" id="PF03350">
    <property type="entry name" value="UPF0114"/>
    <property type="match status" value="1"/>
</dbReference>
<feature type="transmembrane region" description="Helical" evidence="1">
    <location>
        <begin position="139"/>
        <end position="158"/>
    </location>
</feature>
<dbReference type="AlphaFoldDB" id="A0A3D9HXT2"/>
<protein>
    <submittedName>
        <fullName evidence="2">Uncharacterized protein UPF0114</fullName>
    </submittedName>
</protein>
<dbReference type="PANTHER" id="PTHR31721">
    <property type="entry name" value="OS06G0710300 PROTEIN"/>
    <property type="match status" value="1"/>
</dbReference>
<name>A0A3D9HXT2_9PROT</name>
<keyword evidence="1" id="KW-1133">Transmembrane helix</keyword>
<dbReference type="RefSeq" id="WP_115935377.1">
    <property type="nucleotide sequence ID" value="NZ_QRDW01000001.1"/>
</dbReference>
<dbReference type="InterPro" id="IPR005134">
    <property type="entry name" value="UPF0114"/>
</dbReference>
<dbReference type="OrthoDB" id="9794066at2"/>
<keyword evidence="3" id="KW-1185">Reference proteome</keyword>